<feature type="region of interest" description="Disordered" evidence="10">
    <location>
        <begin position="196"/>
        <end position="236"/>
    </location>
</feature>
<feature type="binding site" evidence="9">
    <location>
        <position position="292"/>
    </location>
    <ligand>
        <name>ATP</name>
        <dbReference type="ChEBI" id="CHEBI:30616"/>
    </ligand>
</feature>
<evidence type="ECO:0000256" key="2">
    <source>
        <dbReference type="ARBA" id="ARBA00022527"/>
    </source>
</evidence>
<evidence type="ECO:0000256" key="1">
    <source>
        <dbReference type="ARBA" id="ARBA00012513"/>
    </source>
</evidence>
<evidence type="ECO:0000256" key="7">
    <source>
        <dbReference type="ARBA" id="ARBA00047899"/>
    </source>
</evidence>
<keyword evidence="2" id="KW-0723">Serine/threonine-protein kinase</keyword>
<feature type="compositionally biased region" description="Low complexity" evidence="10">
    <location>
        <begin position="131"/>
        <end position="145"/>
    </location>
</feature>
<evidence type="ECO:0000256" key="4">
    <source>
        <dbReference type="ARBA" id="ARBA00022741"/>
    </source>
</evidence>
<keyword evidence="6 9" id="KW-0067">ATP-binding</keyword>
<reference evidence="12 13" key="1">
    <citation type="submission" date="2021-07" db="EMBL/GenBank/DDBJ databases">
        <title>The Aristolochia fimbriata genome: insights into angiosperm evolution, floral development and chemical biosynthesis.</title>
        <authorList>
            <person name="Jiao Y."/>
        </authorList>
    </citation>
    <scope>NUCLEOTIDE SEQUENCE [LARGE SCALE GENOMIC DNA]</scope>
    <source>
        <strain evidence="12">IBCAS-2021</strain>
        <tissue evidence="12">Leaf</tissue>
    </source>
</reference>
<protein>
    <recommendedName>
        <fullName evidence="1">non-specific serine/threonine protein kinase</fullName>
        <ecNumber evidence="1">2.7.11.1</ecNumber>
    </recommendedName>
</protein>
<dbReference type="EMBL" id="JAINDJ010000007">
    <property type="protein sequence ID" value="KAG9441376.1"/>
    <property type="molecule type" value="Genomic_DNA"/>
</dbReference>
<dbReference type="PROSITE" id="PS00108">
    <property type="entry name" value="PROTEIN_KINASE_ST"/>
    <property type="match status" value="1"/>
</dbReference>
<keyword evidence="4 9" id="KW-0547">Nucleotide-binding</keyword>
<dbReference type="PROSITE" id="PS50011">
    <property type="entry name" value="PROTEIN_KINASE_DOM"/>
    <property type="match status" value="1"/>
</dbReference>
<dbReference type="AlphaFoldDB" id="A0AAV7E0M4"/>
<accession>A0AAV7E0M4</accession>
<feature type="compositionally biased region" description="Polar residues" evidence="10">
    <location>
        <begin position="12"/>
        <end position="28"/>
    </location>
</feature>
<comment type="caution">
    <text evidence="12">The sequence shown here is derived from an EMBL/GenBank/DDBJ whole genome shotgun (WGS) entry which is preliminary data.</text>
</comment>
<dbReference type="PROSITE" id="PS00107">
    <property type="entry name" value="PROTEIN_KINASE_ATP"/>
    <property type="match status" value="1"/>
</dbReference>
<name>A0AAV7E0M4_ARIFI</name>
<proteinExistence type="predicted"/>
<evidence type="ECO:0000259" key="11">
    <source>
        <dbReference type="PROSITE" id="PS50011"/>
    </source>
</evidence>
<dbReference type="InterPro" id="IPR011009">
    <property type="entry name" value="Kinase-like_dom_sf"/>
</dbReference>
<dbReference type="InterPro" id="IPR008271">
    <property type="entry name" value="Ser/Thr_kinase_AS"/>
</dbReference>
<comment type="catalytic activity">
    <reaction evidence="8">
        <text>L-seryl-[protein] + ATP = O-phospho-L-seryl-[protein] + ADP + H(+)</text>
        <dbReference type="Rhea" id="RHEA:17989"/>
        <dbReference type="Rhea" id="RHEA-COMP:9863"/>
        <dbReference type="Rhea" id="RHEA-COMP:11604"/>
        <dbReference type="ChEBI" id="CHEBI:15378"/>
        <dbReference type="ChEBI" id="CHEBI:29999"/>
        <dbReference type="ChEBI" id="CHEBI:30616"/>
        <dbReference type="ChEBI" id="CHEBI:83421"/>
        <dbReference type="ChEBI" id="CHEBI:456216"/>
        <dbReference type="EC" id="2.7.11.1"/>
    </reaction>
</comment>
<evidence type="ECO:0000313" key="12">
    <source>
        <dbReference type="EMBL" id="KAG9441376.1"/>
    </source>
</evidence>
<evidence type="ECO:0000256" key="3">
    <source>
        <dbReference type="ARBA" id="ARBA00022679"/>
    </source>
</evidence>
<evidence type="ECO:0000256" key="9">
    <source>
        <dbReference type="PROSITE-ProRule" id="PRU10141"/>
    </source>
</evidence>
<sequence>MTINFPCVLTPTEHTPSNQKRHLIQSSLRNDKKTKSGPALWSRGVWGPLSRSCGAGATRLAYGFLSSGASLKLESQNVAAKIAAVISTGRYSVPPGEEFPGGMGSSGNQYGGRKAKAGPEYGRRTPDRSEFSLSSSDSGSRKPSSAFRRAPKTPERFEFSASSAESNASGGGRHASVRNPVKILAGALVACFTPPETRSEMGDGDAEDLRARSVASVTSASSERRRSSGGIYSGSYNSTKTEQGGCKFTVSEIHRATKNFSPTYKIGQGGFGIVYKGKLEDGTYVAVKRAKKALYDKHLSVEFQSEVQTLARIEHLNLVKFLGYLELGDERIIVVEYVPNGTLREHLDVLHGTVLDLGARLDVAIDVAHAVTYLHTYTDRAIIHRDIKSSNILLTENFRAKVADFGFARSAETDTDATHISTQVKGTAGYLDPEYLRTYQLTEKSDVYSFGVLLVELVSGRRPIEPKKEMKERITARWAIKNFTEGNAILVLDPKLPRNPATNLALEKILELALQCLAPTRQSRPVMRRCAEILWCIRKDYRELLATDVQSLSSGSQKNVSTREV</sequence>
<keyword evidence="5" id="KW-0418">Kinase</keyword>
<dbReference type="SMART" id="SM00220">
    <property type="entry name" value="S_TKc"/>
    <property type="match status" value="1"/>
</dbReference>
<dbReference type="GO" id="GO:0004674">
    <property type="term" value="F:protein serine/threonine kinase activity"/>
    <property type="evidence" value="ECO:0007669"/>
    <property type="project" value="UniProtKB-KW"/>
</dbReference>
<organism evidence="12 13">
    <name type="scientific">Aristolochia fimbriata</name>
    <name type="common">White veined hardy Dutchman's pipe vine</name>
    <dbReference type="NCBI Taxonomy" id="158543"/>
    <lineage>
        <taxon>Eukaryota</taxon>
        <taxon>Viridiplantae</taxon>
        <taxon>Streptophyta</taxon>
        <taxon>Embryophyta</taxon>
        <taxon>Tracheophyta</taxon>
        <taxon>Spermatophyta</taxon>
        <taxon>Magnoliopsida</taxon>
        <taxon>Magnoliidae</taxon>
        <taxon>Piperales</taxon>
        <taxon>Aristolochiaceae</taxon>
        <taxon>Aristolochia</taxon>
    </lineage>
</organism>
<evidence type="ECO:0000313" key="13">
    <source>
        <dbReference type="Proteomes" id="UP000825729"/>
    </source>
</evidence>
<dbReference type="PANTHER" id="PTHR47989:SF71">
    <property type="entry name" value="PROTEIN KINASE DOMAIN-CONTAINING PROTEIN"/>
    <property type="match status" value="1"/>
</dbReference>
<keyword evidence="3" id="KW-0808">Transferase</keyword>
<dbReference type="Proteomes" id="UP000825729">
    <property type="component" value="Unassembled WGS sequence"/>
</dbReference>
<evidence type="ECO:0000256" key="10">
    <source>
        <dbReference type="SAM" id="MobiDB-lite"/>
    </source>
</evidence>
<dbReference type="EC" id="2.7.11.1" evidence="1"/>
<dbReference type="SUPFAM" id="SSF56112">
    <property type="entry name" value="Protein kinase-like (PK-like)"/>
    <property type="match status" value="1"/>
</dbReference>
<dbReference type="Gene3D" id="3.30.200.20">
    <property type="entry name" value="Phosphorylase Kinase, domain 1"/>
    <property type="match status" value="1"/>
</dbReference>
<feature type="region of interest" description="Disordered" evidence="10">
    <location>
        <begin position="9"/>
        <end position="41"/>
    </location>
</feature>
<feature type="compositionally biased region" description="Low complexity" evidence="10">
    <location>
        <begin position="212"/>
        <end position="221"/>
    </location>
</feature>
<feature type="region of interest" description="Disordered" evidence="10">
    <location>
        <begin position="91"/>
        <end position="175"/>
    </location>
</feature>
<dbReference type="FunFam" id="3.30.200.20:FF:001335">
    <property type="entry name" value="Calmodulin-binding receptor-like cytoplasmic kinase 2"/>
    <property type="match status" value="1"/>
</dbReference>
<gene>
    <name evidence="12" type="ORF">H6P81_017230</name>
</gene>
<evidence type="ECO:0000256" key="6">
    <source>
        <dbReference type="ARBA" id="ARBA00022840"/>
    </source>
</evidence>
<evidence type="ECO:0000256" key="8">
    <source>
        <dbReference type="ARBA" id="ARBA00048679"/>
    </source>
</evidence>
<dbReference type="InterPro" id="IPR000719">
    <property type="entry name" value="Prot_kinase_dom"/>
</dbReference>
<feature type="compositionally biased region" description="Low complexity" evidence="10">
    <location>
        <begin position="159"/>
        <end position="168"/>
    </location>
</feature>
<evidence type="ECO:0000256" key="5">
    <source>
        <dbReference type="ARBA" id="ARBA00022777"/>
    </source>
</evidence>
<feature type="domain" description="Protein kinase" evidence="11">
    <location>
        <begin position="260"/>
        <end position="545"/>
    </location>
</feature>
<comment type="catalytic activity">
    <reaction evidence="7">
        <text>L-threonyl-[protein] + ATP = O-phospho-L-threonyl-[protein] + ADP + H(+)</text>
        <dbReference type="Rhea" id="RHEA:46608"/>
        <dbReference type="Rhea" id="RHEA-COMP:11060"/>
        <dbReference type="Rhea" id="RHEA-COMP:11605"/>
        <dbReference type="ChEBI" id="CHEBI:15378"/>
        <dbReference type="ChEBI" id="CHEBI:30013"/>
        <dbReference type="ChEBI" id="CHEBI:30616"/>
        <dbReference type="ChEBI" id="CHEBI:61977"/>
        <dbReference type="ChEBI" id="CHEBI:456216"/>
        <dbReference type="EC" id="2.7.11.1"/>
    </reaction>
</comment>
<dbReference type="InterPro" id="IPR017441">
    <property type="entry name" value="Protein_kinase_ATP_BS"/>
</dbReference>
<dbReference type="Pfam" id="PF00069">
    <property type="entry name" value="Pkinase"/>
    <property type="match status" value="1"/>
</dbReference>
<dbReference type="PANTHER" id="PTHR47989">
    <property type="entry name" value="OS01G0750732 PROTEIN"/>
    <property type="match status" value="1"/>
</dbReference>
<dbReference type="GO" id="GO:0005524">
    <property type="term" value="F:ATP binding"/>
    <property type="evidence" value="ECO:0007669"/>
    <property type="project" value="UniProtKB-UniRule"/>
</dbReference>
<feature type="compositionally biased region" description="Basic and acidic residues" evidence="10">
    <location>
        <begin position="197"/>
        <end position="211"/>
    </location>
</feature>
<keyword evidence="13" id="KW-1185">Reference proteome</keyword>
<dbReference type="CDD" id="cd14066">
    <property type="entry name" value="STKc_IRAK"/>
    <property type="match status" value="1"/>
</dbReference>
<dbReference type="FunFam" id="1.10.510.10:FF:000300">
    <property type="entry name" value="Calmodulin-binding receptor-like cytoplasmic kinase 3"/>
    <property type="match status" value="1"/>
</dbReference>
<feature type="compositionally biased region" description="Basic and acidic residues" evidence="10">
    <location>
        <begin position="121"/>
        <end position="130"/>
    </location>
</feature>
<dbReference type="Gene3D" id="1.10.510.10">
    <property type="entry name" value="Transferase(Phosphotransferase) domain 1"/>
    <property type="match status" value="1"/>
</dbReference>